<dbReference type="GO" id="GO:0005634">
    <property type="term" value="C:nucleus"/>
    <property type="evidence" value="ECO:0007669"/>
    <property type="project" value="UniProtKB-SubCell"/>
</dbReference>
<comment type="function">
    <text evidence="10">Component of an histone acetyltransferase complex.</text>
</comment>
<evidence type="ECO:0000256" key="11">
    <source>
        <dbReference type="SAM" id="MobiDB-lite"/>
    </source>
</evidence>
<dbReference type="InParanoid" id="D8PM96"/>
<feature type="binding site" evidence="8">
    <location>
        <position position="347"/>
    </location>
    <ligand>
        <name>Zn(2+)</name>
        <dbReference type="ChEBI" id="CHEBI:29105"/>
        <label>1</label>
    </ligand>
</feature>
<dbReference type="AlphaFoldDB" id="D8PM96"/>
<comment type="subcellular location">
    <subcellularLocation>
        <location evidence="1 10">Nucleus</location>
    </subcellularLocation>
</comment>
<feature type="binding site" evidence="8">
    <location>
        <position position="350"/>
    </location>
    <ligand>
        <name>Zn(2+)</name>
        <dbReference type="ChEBI" id="CHEBI:29105"/>
        <label>1</label>
    </ligand>
</feature>
<dbReference type="InterPro" id="IPR059153">
    <property type="entry name" value="NSD_PHD-1st"/>
</dbReference>
<evidence type="ECO:0000256" key="1">
    <source>
        <dbReference type="ARBA" id="ARBA00004123"/>
    </source>
</evidence>
<dbReference type="CDD" id="cd16859">
    <property type="entry name" value="ING_ING4_5"/>
    <property type="match status" value="1"/>
</dbReference>
<evidence type="ECO:0000256" key="8">
    <source>
        <dbReference type="PIRSR" id="PIRSR628651-51"/>
    </source>
</evidence>
<feature type="binding site" evidence="8">
    <location>
        <position position="324"/>
    </location>
    <ligand>
        <name>Zn(2+)</name>
        <dbReference type="ChEBI" id="CHEBI:29105"/>
        <label>1</label>
    </ligand>
</feature>
<keyword evidence="5 8" id="KW-0862">Zinc</keyword>
<keyword evidence="3 8" id="KW-0479">Metal-binding</keyword>
<feature type="compositionally biased region" description="Basic and acidic residues" evidence="11">
    <location>
        <begin position="184"/>
        <end position="202"/>
    </location>
</feature>
<dbReference type="PROSITE" id="PS50016">
    <property type="entry name" value="ZF_PHD_2"/>
    <property type="match status" value="1"/>
</dbReference>
<organism evidence="14">
    <name type="scientific">Schizophyllum commune (strain H4-8 / FGSC 9210)</name>
    <name type="common">Split gill fungus</name>
    <dbReference type="NCBI Taxonomy" id="578458"/>
    <lineage>
        <taxon>Eukaryota</taxon>
        <taxon>Fungi</taxon>
        <taxon>Dikarya</taxon>
        <taxon>Basidiomycota</taxon>
        <taxon>Agaricomycotina</taxon>
        <taxon>Agaricomycetes</taxon>
        <taxon>Agaricomycetidae</taxon>
        <taxon>Agaricales</taxon>
        <taxon>Schizophyllaceae</taxon>
        <taxon>Schizophyllum</taxon>
    </lineage>
</organism>
<feature type="binding site" evidence="8">
    <location>
        <position position="335"/>
    </location>
    <ligand>
        <name>Zn(2+)</name>
        <dbReference type="ChEBI" id="CHEBI:29105"/>
        <label>2</label>
    </ligand>
</feature>
<sequence>MPPQRTTAAESSTSPGAPYALALLSEYTHTLDCLPLDISRNFADLRELDAVLSSSMNSLTSKVQRLTAMIEAGPSTSKADRLYLLSDIAEEAKRLKLGGEDKIRVACQAADNLAAHKQHLRMLAEHIPDFDARRLVRRTTFPHVTKKRFLPPDMMNGRRRARAGLGVIMDVTGEPTVKRPAKKVVRDDDYEARSPKKGDAKARAKTLKSQRAVSPTDSLVSVTSHPPPPPVPITNSRSAGPKNGNSSRRVARNSARDASVQPTDKTPSRPPFPFVSSHPSIRPDGPIRSPLSQAGFPASPAPNASHDEAEEGATDEDKKVYCYCQQISWGEMIGCENEEDCPRQWFHLSCVGLSEVPTGDWWCKECKAQAPVKRNRPAKKRNGRAR</sequence>
<dbReference type="HOGENOM" id="CLU_006204_2_1_1"/>
<evidence type="ECO:0000256" key="10">
    <source>
        <dbReference type="RuleBase" id="RU361213"/>
    </source>
</evidence>
<dbReference type="PANTHER" id="PTHR10333">
    <property type="entry name" value="INHIBITOR OF GROWTH PROTEIN"/>
    <property type="match status" value="1"/>
</dbReference>
<feature type="region of interest" description="Disordered" evidence="11">
    <location>
        <begin position="178"/>
        <end position="312"/>
    </location>
</feature>
<evidence type="ECO:0000313" key="13">
    <source>
        <dbReference type="EMBL" id="EFJ02101.1"/>
    </source>
</evidence>
<dbReference type="GO" id="GO:0006355">
    <property type="term" value="P:regulation of DNA-templated transcription"/>
    <property type="evidence" value="ECO:0007669"/>
    <property type="project" value="TreeGrafter"/>
</dbReference>
<dbReference type="SMART" id="SM00249">
    <property type="entry name" value="PHD"/>
    <property type="match status" value="1"/>
</dbReference>
<dbReference type="eggNOG" id="KOG1973">
    <property type="taxonomic scope" value="Eukaryota"/>
</dbReference>
<evidence type="ECO:0000259" key="12">
    <source>
        <dbReference type="PROSITE" id="PS50016"/>
    </source>
</evidence>
<dbReference type="InterPro" id="IPR028651">
    <property type="entry name" value="ING_fam"/>
</dbReference>
<dbReference type="STRING" id="578458.D8PM96"/>
<accession>D8PM96</accession>
<dbReference type="Gene3D" id="6.10.140.1740">
    <property type="match status" value="1"/>
</dbReference>
<feature type="binding site" evidence="8">
    <location>
        <position position="341"/>
    </location>
    <ligand>
        <name>Zn(2+)</name>
        <dbReference type="ChEBI" id="CHEBI:29105"/>
        <label>2</label>
    </ligand>
</feature>
<dbReference type="GO" id="GO:0008270">
    <property type="term" value="F:zinc ion binding"/>
    <property type="evidence" value="ECO:0007669"/>
    <property type="project" value="UniProtKB-KW"/>
</dbReference>
<dbReference type="Gene3D" id="3.30.40.10">
    <property type="entry name" value="Zinc/RING finger domain, C3HC4 (zinc finger)"/>
    <property type="match status" value="1"/>
</dbReference>
<dbReference type="PANTHER" id="PTHR10333:SF42">
    <property type="entry name" value="INHIBITOR OF GROWTH PROTEIN 5"/>
    <property type="match status" value="1"/>
</dbReference>
<dbReference type="InterPro" id="IPR019787">
    <property type="entry name" value="Znf_PHD-finger"/>
</dbReference>
<keyword evidence="14" id="KW-1185">Reference proteome</keyword>
<dbReference type="RefSeq" id="XP_003037003.1">
    <property type="nucleotide sequence ID" value="XM_003036957.1"/>
</dbReference>
<dbReference type="InterPro" id="IPR011011">
    <property type="entry name" value="Znf_FYVE_PHD"/>
</dbReference>
<feature type="binding site" evidence="8">
    <location>
        <position position="363"/>
    </location>
    <ligand>
        <name>Zn(2+)</name>
        <dbReference type="ChEBI" id="CHEBI:29105"/>
        <label>2</label>
    </ligand>
</feature>
<dbReference type="GO" id="GO:0000785">
    <property type="term" value="C:chromatin"/>
    <property type="evidence" value="ECO:0007669"/>
    <property type="project" value="UniProtKB-ARBA"/>
</dbReference>
<feature type="non-terminal residue" evidence="13">
    <location>
        <position position="386"/>
    </location>
</feature>
<dbReference type="OMA" id="YKMGGED"/>
<evidence type="ECO:0000256" key="4">
    <source>
        <dbReference type="ARBA" id="ARBA00022771"/>
    </source>
</evidence>
<comment type="similarity">
    <text evidence="2 10">Belongs to the ING family.</text>
</comment>
<dbReference type="SUPFAM" id="SSF57903">
    <property type="entry name" value="FYVE/PHD zinc finger"/>
    <property type="match status" value="1"/>
</dbReference>
<gene>
    <name evidence="13" type="ORF">SCHCODRAFT_103445</name>
</gene>
<evidence type="ECO:0000256" key="3">
    <source>
        <dbReference type="ARBA" id="ARBA00022723"/>
    </source>
</evidence>
<feature type="compositionally biased region" description="Polar residues" evidence="11">
    <location>
        <begin position="209"/>
        <end position="224"/>
    </location>
</feature>
<dbReference type="Proteomes" id="UP000007431">
    <property type="component" value="Unassembled WGS sequence"/>
</dbReference>
<dbReference type="CDD" id="cd15505">
    <property type="entry name" value="PHD_ING"/>
    <property type="match status" value="1"/>
</dbReference>
<keyword evidence="4 9" id="KW-0863">Zinc-finger</keyword>
<dbReference type="Pfam" id="PF23011">
    <property type="entry name" value="PHD-1st_NSD"/>
    <property type="match status" value="1"/>
</dbReference>
<keyword evidence="7 10" id="KW-0539">Nucleus</keyword>
<dbReference type="InterPro" id="IPR024610">
    <property type="entry name" value="ING_N_histone-binding"/>
</dbReference>
<evidence type="ECO:0000256" key="2">
    <source>
        <dbReference type="ARBA" id="ARBA00010210"/>
    </source>
</evidence>
<dbReference type="GeneID" id="9589015"/>
<name>D8PM96_SCHCM</name>
<dbReference type="InterPro" id="IPR013083">
    <property type="entry name" value="Znf_RING/FYVE/PHD"/>
</dbReference>
<dbReference type="VEuPathDB" id="FungiDB:SCHCODRAFT_02697385"/>
<dbReference type="FunCoup" id="D8PM96">
    <property type="interactions" value="114"/>
</dbReference>
<dbReference type="EMBL" id="GL377302">
    <property type="protein sequence ID" value="EFJ02101.1"/>
    <property type="molecule type" value="Genomic_DNA"/>
</dbReference>
<evidence type="ECO:0000256" key="5">
    <source>
        <dbReference type="ARBA" id="ARBA00022833"/>
    </source>
</evidence>
<evidence type="ECO:0000313" key="14">
    <source>
        <dbReference type="Proteomes" id="UP000007431"/>
    </source>
</evidence>
<protein>
    <recommendedName>
        <fullName evidence="10">Chromatin modification-related protein</fullName>
    </recommendedName>
</protein>
<dbReference type="KEGG" id="scm:SCHCO_02697385"/>
<proteinExistence type="inferred from homology"/>
<dbReference type="InterPro" id="IPR001965">
    <property type="entry name" value="Znf_PHD"/>
</dbReference>
<comment type="subunit">
    <text evidence="10">Component of an histone acetyltransferase complex. Interacts with H3K4me3 and to a lesser extent with H3K4me2.</text>
</comment>
<reference evidence="13 14" key="1">
    <citation type="journal article" date="2010" name="Nat. Biotechnol.">
        <title>Genome sequence of the model mushroom Schizophyllum commune.</title>
        <authorList>
            <person name="Ohm R.A."/>
            <person name="de Jong J.F."/>
            <person name="Lugones L.G."/>
            <person name="Aerts A."/>
            <person name="Kothe E."/>
            <person name="Stajich J.E."/>
            <person name="de Vries R.P."/>
            <person name="Record E."/>
            <person name="Levasseur A."/>
            <person name="Baker S.E."/>
            <person name="Bartholomew K.A."/>
            <person name="Coutinho P.M."/>
            <person name="Erdmann S."/>
            <person name="Fowler T.J."/>
            <person name="Gathman A.C."/>
            <person name="Lombard V."/>
            <person name="Henrissat B."/>
            <person name="Knabe N."/>
            <person name="Kuees U."/>
            <person name="Lilly W.W."/>
            <person name="Lindquist E."/>
            <person name="Lucas S."/>
            <person name="Magnuson J.K."/>
            <person name="Piumi F."/>
            <person name="Raudaskoski M."/>
            <person name="Salamov A."/>
            <person name="Schmutz J."/>
            <person name="Schwarze F.W.M.R."/>
            <person name="vanKuyk P.A."/>
            <person name="Horton J.S."/>
            <person name="Grigoriev I.V."/>
            <person name="Woesten H.A.B."/>
        </authorList>
    </citation>
    <scope>NUCLEOTIDE SEQUENCE [LARGE SCALE GENOMIC DNA]</scope>
    <source>
        <strain evidence="14">H4-8 / FGSC 9210</strain>
    </source>
</reference>
<dbReference type="OrthoDB" id="2505961at2759"/>
<dbReference type="Pfam" id="PF12998">
    <property type="entry name" value="ING"/>
    <property type="match status" value="1"/>
</dbReference>
<dbReference type="SMART" id="SM01408">
    <property type="entry name" value="ING"/>
    <property type="match status" value="1"/>
</dbReference>
<feature type="binding site" evidence="8">
    <location>
        <position position="366"/>
    </location>
    <ligand>
        <name>Zn(2+)</name>
        <dbReference type="ChEBI" id="CHEBI:29105"/>
        <label>2</label>
    </ligand>
</feature>
<comment type="domain">
    <text evidence="10">The PHD-type zinc finger mediates the binding to H3K4me3.</text>
</comment>
<evidence type="ECO:0000256" key="9">
    <source>
        <dbReference type="PROSITE-ProRule" id="PRU00146"/>
    </source>
</evidence>
<keyword evidence="6 10" id="KW-0156">Chromatin regulator</keyword>
<evidence type="ECO:0000256" key="7">
    <source>
        <dbReference type="ARBA" id="ARBA00023242"/>
    </source>
</evidence>
<evidence type="ECO:0000256" key="6">
    <source>
        <dbReference type="ARBA" id="ARBA00022853"/>
    </source>
</evidence>
<dbReference type="GO" id="GO:0006325">
    <property type="term" value="P:chromatin organization"/>
    <property type="evidence" value="ECO:0007669"/>
    <property type="project" value="UniProtKB-KW"/>
</dbReference>
<feature type="domain" description="PHD-type" evidence="12">
    <location>
        <begin position="319"/>
        <end position="369"/>
    </location>
</feature>
<feature type="compositionally biased region" description="Low complexity" evidence="11">
    <location>
        <begin position="245"/>
        <end position="260"/>
    </location>
</feature>
<feature type="binding site" evidence="8">
    <location>
        <position position="322"/>
    </location>
    <ligand>
        <name>Zn(2+)</name>
        <dbReference type="ChEBI" id="CHEBI:29105"/>
        <label>1</label>
    </ligand>
</feature>